<dbReference type="EMBL" id="CM007648">
    <property type="protein sequence ID" value="ONM22226.1"/>
    <property type="molecule type" value="Genomic_DNA"/>
</dbReference>
<evidence type="ECO:0000313" key="2">
    <source>
        <dbReference type="EMBL" id="ONM22226.1"/>
    </source>
</evidence>
<organism evidence="2">
    <name type="scientific">Zea mays</name>
    <name type="common">Maize</name>
    <dbReference type="NCBI Taxonomy" id="4577"/>
    <lineage>
        <taxon>Eukaryota</taxon>
        <taxon>Viridiplantae</taxon>
        <taxon>Streptophyta</taxon>
        <taxon>Embryophyta</taxon>
        <taxon>Tracheophyta</taxon>
        <taxon>Spermatophyta</taxon>
        <taxon>Magnoliopsida</taxon>
        <taxon>Liliopsida</taxon>
        <taxon>Poales</taxon>
        <taxon>Poaceae</taxon>
        <taxon>PACMAD clade</taxon>
        <taxon>Panicoideae</taxon>
        <taxon>Andropogonodae</taxon>
        <taxon>Andropogoneae</taxon>
        <taxon>Tripsacinae</taxon>
        <taxon>Zea</taxon>
    </lineage>
</organism>
<gene>
    <name evidence="2" type="ORF">ZEAMMB73_Zm00001d005832</name>
</gene>
<proteinExistence type="predicted"/>
<protein>
    <submittedName>
        <fullName evidence="2">Uncharacterized protein</fullName>
    </submittedName>
</protein>
<feature type="compositionally biased region" description="Basic and acidic residues" evidence="1">
    <location>
        <begin position="77"/>
        <end position="91"/>
    </location>
</feature>
<accession>A0A1D6ER62</accession>
<name>A0A1D6ER62_MAIZE</name>
<dbReference type="InParanoid" id="A0A1D6ER62"/>
<evidence type="ECO:0000256" key="1">
    <source>
        <dbReference type="SAM" id="MobiDB-lite"/>
    </source>
</evidence>
<reference evidence="2" key="1">
    <citation type="submission" date="2015-12" db="EMBL/GenBank/DDBJ databases">
        <title>Update maize B73 reference genome by single molecule sequencing technologies.</title>
        <authorList>
            <consortium name="Maize Genome Sequencing Project"/>
            <person name="Ware D."/>
        </authorList>
    </citation>
    <scope>NUCLEOTIDE SEQUENCE [LARGE SCALE GENOMIC DNA]</scope>
    <source>
        <tissue evidence="2">Seedling</tissue>
    </source>
</reference>
<dbReference type="AlphaFoldDB" id="A0A1D6ER62"/>
<sequence length="91" mass="10255">MFSLSVECCWDICFFFCQTPVKIFSLYCMNCGVQKHKEISKVEKDIVLRPSMGSRCSSSASSRPSASVAPPPPLEILQDHRPQDRLSKSRT</sequence>
<feature type="region of interest" description="Disordered" evidence="1">
    <location>
        <begin position="52"/>
        <end position="91"/>
    </location>
</feature>
<feature type="compositionally biased region" description="Low complexity" evidence="1">
    <location>
        <begin position="52"/>
        <end position="68"/>
    </location>
</feature>